<dbReference type="RefSeq" id="XP_060030169.1">
    <property type="nucleotide sequence ID" value="XM_060174186.1"/>
</dbReference>
<feature type="region of interest" description="Disordered" evidence="1">
    <location>
        <begin position="487"/>
        <end position="537"/>
    </location>
</feature>
<feature type="compositionally biased region" description="Gly residues" evidence="1">
    <location>
        <begin position="271"/>
        <end position="284"/>
    </location>
</feature>
<accession>A0ABM3W0S2</accession>
<gene>
    <name evidence="3" type="primary">LOC132533382</name>
</gene>
<feature type="compositionally biased region" description="Gly residues" evidence="1">
    <location>
        <begin position="153"/>
        <end position="165"/>
    </location>
</feature>
<feature type="compositionally biased region" description="Gly residues" evidence="1">
    <location>
        <begin position="578"/>
        <end position="587"/>
    </location>
</feature>
<evidence type="ECO:0000313" key="3">
    <source>
        <dbReference type="RefSeq" id="XP_060030169.1"/>
    </source>
</evidence>
<feature type="compositionally biased region" description="Basic and acidic residues" evidence="1">
    <location>
        <begin position="629"/>
        <end position="640"/>
    </location>
</feature>
<dbReference type="Proteomes" id="UP001652624">
    <property type="component" value="Chromosome 16"/>
</dbReference>
<feature type="compositionally biased region" description="Basic residues" evidence="1">
    <location>
        <begin position="226"/>
        <end position="235"/>
    </location>
</feature>
<evidence type="ECO:0000313" key="2">
    <source>
        <dbReference type="Proteomes" id="UP001652624"/>
    </source>
</evidence>
<feature type="compositionally biased region" description="Pro residues" evidence="1">
    <location>
        <begin position="180"/>
        <end position="189"/>
    </location>
</feature>
<feature type="compositionally biased region" description="Pro residues" evidence="1">
    <location>
        <begin position="333"/>
        <end position="346"/>
    </location>
</feature>
<feature type="region of interest" description="Disordered" evidence="1">
    <location>
        <begin position="564"/>
        <end position="591"/>
    </location>
</feature>
<feature type="region of interest" description="Disordered" evidence="1">
    <location>
        <begin position="1"/>
        <end position="403"/>
    </location>
</feature>
<feature type="compositionally biased region" description="Low complexity" evidence="1">
    <location>
        <begin position="358"/>
        <end position="373"/>
    </location>
</feature>
<reference evidence="3" key="1">
    <citation type="submission" date="2025-08" db="UniProtKB">
        <authorList>
            <consortium name="RefSeq"/>
        </authorList>
    </citation>
    <scope>IDENTIFICATION</scope>
</reference>
<feature type="compositionally biased region" description="Basic residues" evidence="1">
    <location>
        <begin position="36"/>
        <end position="55"/>
    </location>
</feature>
<feature type="compositionally biased region" description="Basic and acidic residues" evidence="1">
    <location>
        <begin position="198"/>
        <end position="213"/>
    </location>
</feature>
<organism evidence="2 3">
    <name type="scientific">Erinaceus europaeus</name>
    <name type="common">Western European hedgehog</name>
    <dbReference type="NCBI Taxonomy" id="9365"/>
    <lineage>
        <taxon>Eukaryota</taxon>
        <taxon>Metazoa</taxon>
        <taxon>Chordata</taxon>
        <taxon>Craniata</taxon>
        <taxon>Vertebrata</taxon>
        <taxon>Euteleostomi</taxon>
        <taxon>Mammalia</taxon>
        <taxon>Eutheria</taxon>
        <taxon>Laurasiatheria</taxon>
        <taxon>Eulipotyphla</taxon>
        <taxon>Erinaceidae</taxon>
        <taxon>Erinaceinae</taxon>
        <taxon>Erinaceus</taxon>
    </lineage>
</organism>
<evidence type="ECO:0000256" key="1">
    <source>
        <dbReference type="SAM" id="MobiDB-lite"/>
    </source>
</evidence>
<protein>
    <submittedName>
        <fullName evidence="3">Basic proline-rich protein-like</fullName>
    </submittedName>
</protein>
<feature type="region of interest" description="Disordered" evidence="1">
    <location>
        <begin position="610"/>
        <end position="648"/>
    </location>
</feature>
<proteinExistence type="predicted"/>
<sequence>MLGARVPRGGSSHAAPGPRIPRAESAGPLGPTRPGPRPRPRGGKAGRARPAKPRARGPAVTWRRSDNFDPPAPPRLRAGPLRTVPAGPPAAQPAPQTRSLPSSAPPFLTHAPVAPAPPVRAAPAPTRPRRAAPEREDAPSPAPAPRPGDRDGGGGCGGPAAGARGGPPAPPALCARPSRPLRPPPPPPGLDASGPRGCHLEARRAARWRDRGAGRPHLLRAVRLSPGRRRGRHGSGRPQALARLESGGWNPPGALNSRAPRCCVSASSWGLGPGGRSGGLGRAGPSGRRARRPGRAAGWGRTGGAGGRTGRQRGPGSGIRYAARGSPTNSPRAEPPPPSFLLPRPQPISGAPLGWLRQSAAPPSAGPASQSGPRLPLLVSNQSERRVGRPNAGGSTRRPGEACGEWRAWGRGAVPRVAAGAARLGPLLAFSLRPPSLGAYTMVTRPFSPSRSTAPLICVAPAISVPPSLQHPLEKLRAGRRAPTFAGSFCPLGQSSGKDSDKSSGDSPPFLKKGPRLQPRGPGCREAPPVPASPCRLPRLPRLLPGKVAECGALIRFQLTAESLTPTHPLPPPLGHQSSGGGGGDGGRLTARAQLGVPTPVRDQVWTLTWLPPSRQAHTHRRRSPSRGELARSDSGDPDRISCAGDTVKRRCVPLAMES</sequence>
<keyword evidence="2" id="KW-1185">Reference proteome</keyword>
<dbReference type="GeneID" id="132533382"/>
<feature type="compositionally biased region" description="Gly residues" evidence="1">
    <location>
        <begin position="300"/>
        <end position="317"/>
    </location>
</feature>
<name>A0ABM3W0S2_ERIEU</name>